<gene>
    <name evidence="2" type="ORF">M9458_022917</name>
</gene>
<dbReference type="EMBL" id="JAMKFB020000011">
    <property type="protein sequence ID" value="KAL0180511.1"/>
    <property type="molecule type" value="Genomic_DNA"/>
</dbReference>
<dbReference type="Proteomes" id="UP001529510">
    <property type="component" value="Unassembled WGS sequence"/>
</dbReference>
<evidence type="ECO:0000256" key="1">
    <source>
        <dbReference type="SAM" id="MobiDB-lite"/>
    </source>
</evidence>
<keyword evidence="3" id="KW-1185">Reference proteome</keyword>
<comment type="caution">
    <text evidence="2">The sequence shown here is derived from an EMBL/GenBank/DDBJ whole genome shotgun (WGS) entry which is preliminary data.</text>
</comment>
<feature type="region of interest" description="Disordered" evidence="1">
    <location>
        <begin position="1"/>
        <end position="20"/>
    </location>
</feature>
<protein>
    <submittedName>
        <fullName evidence="2">Uncharacterized protein</fullName>
    </submittedName>
</protein>
<evidence type="ECO:0000313" key="3">
    <source>
        <dbReference type="Proteomes" id="UP001529510"/>
    </source>
</evidence>
<reference evidence="2 3" key="1">
    <citation type="submission" date="2024-05" db="EMBL/GenBank/DDBJ databases">
        <title>Genome sequencing and assembly of Indian major carp, Cirrhinus mrigala (Hamilton, 1822).</title>
        <authorList>
            <person name="Mohindra V."/>
            <person name="Chowdhury L.M."/>
            <person name="Lal K."/>
            <person name="Jena J.K."/>
        </authorList>
    </citation>
    <scope>NUCLEOTIDE SEQUENCE [LARGE SCALE GENOMIC DNA]</scope>
    <source>
        <strain evidence="2">CM1030</strain>
        <tissue evidence="2">Blood</tissue>
    </source>
</reference>
<sequence>VRCVSGVRDGDGGGGGHPDEQRHLLRHALHQIHHLLPRADRLALPRGQN</sequence>
<dbReference type="AlphaFoldDB" id="A0ABD0Q6N5"/>
<evidence type="ECO:0000313" key="2">
    <source>
        <dbReference type="EMBL" id="KAL0180511.1"/>
    </source>
</evidence>
<proteinExistence type="predicted"/>
<name>A0ABD0Q6N5_CIRMR</name>
<organism evidence="2 3">
    <name type="scientific">Cirrhinus mrigala</name>
    <name type="common">Mrigala</name>
    <dbReference type="NCBI Taxonomy" id="683832"/>
    <lineage>
        <taxon>Eukaryota</taxon>
        <taxon>Metazoa</taxon>
        <taxon>Chordata</taxon>
        <taxon>Craniata</taxon>
        <taxon>Vertebrata</taxon>
        <taxon>Euteleostomi</taxon>
        <taxon>Actinopterygii</taxon>
        <taxon>Neopterygii</taxon>
        <taxon>Teleostei</taxon>
        <taxon>Ostariophysi</taxon>
        <taxon>Cypriniformes</taxon>
        <taxon>Cyprinidae</taxon>
        <taxon>Labeoninae</taxon>
        <taxon>Labeonini</taxon>
        <taxon>Cirrhinus</taxon>
    </lineage>
</organism>
<accession>A0ABD0Q6N5</accession>
<feature type="non-terminal residue" evidence="2">
    <location>
        <position position="49"/>
    </location>
</feature>
<feature type="non-terminal residue" evidence="2">
    <location>
        <position position="1"/>
    </location>
</feature>